<feature type="transmembrane region" description="Helical" evidence="7">
    <location>
        <begin position="99"/>
        <end position="120"/>
    </location>
</feature>
<dbReference type="OrthoDB" id="8138334at2"/>
<organism evidence="9 10">
    <name type="scientific">Methyloversatilis universalis (strain ATCC BAA-1314 / DSM 25237 / JCM 13912 / CCUG 52030 / FAM5)</name>
    <dbReference type="NCBI Taxonomy" id="1000565"/>
    <lineage>
        <taxon>Bacteria</taxon>
        <taxon>Pseudomonadati</taxon>
        <taxon>Pseudomonadota</taxon>
        <taxon>Betaproteobacteria</taxon>
        <taxon>Nitrosomonadales</taxon>
        <taxon>Sterolibacteriaceae</taxon>
        <taxon>Methyloversatilis</taxon>
    </lineage>
</organism>
<accession>F5RA08</accession>
<keyword evidence="2 7" id="KW-0813">Transport</keyword>
<feature type="transmembrane region" description="Helical" evidence="7">
    <location>
        <begin position="156"/>
        <end position="176"/>
    </location>
</feature>
<keyword evidence="5 7" id="KW-1133">Transmembrane helix</keyword>
<proteinExistence type="inferred from homology"/>
<reference evidence="9 10" key="1">
    <citation type="journal article" date="2011" name="J. Bacteriol.">
        <title>Genome sequence of Methyloversatilis universalis FAM5T, a methylotrophic representative of the order Rhodocyclales.</title>
        <authorList>
            <person name="Kittichotirat W."/>
            <person name="Good N.M."/>
            <person name="Hall R."/>
            <person name="Bringel F."/>
            <person name="Lajus A."/>
            <person name="Medigue C."/>
            <person name="Smalley N.E."/>
            <person name="Beck D."/>
            <person name="Bumgarner R."/>
            <person name="Vuilleumier S."/>
            <person name="Kalyuzhnaya M.G."/>
        </authorList>
    </citation>
    <scope>NUCLEOTIDE SEQUENCE [LARGE SCALE GENOMIC DNA]</scope>
    <source>
        <strain evidence="10">ATCC BAA-1314 / JCM 13912 / FAM5</strain>
    </source>
</reference>
<gene>
    <name evidence="9" type="ORF">METUNv1_01085</name>
</gene>
<feature type="transmembrane region" description="Helical" evidence="7">
    <location>
        <begin position="250"/>
        <end position="274"/>
    </location>
</feature>
<sequence length="289" mass="30680">MSLPDTLAAGLAGPAAPVSGQPRRLPRWPAGRLTAFALGALSLLASLLLWHALATSRAHLGFITFAHVPPPSEVLEAGIELLSSPKLSLHVGHSLARIGAGYLSAALAGVGLGLLIGRFRWAARALLPPLEVLRPIPAVAWIPLAILMFPSTEVSMMFITFTGAIFPILLNTIHGVEAVDPRLVASARSLGTRGPRLFAEVILPSAAPGIFTGLSIGMGTCWFCLVSAEMISGQFGIGYYTWESYTLQNYAGIVVGMLFIGAFGMASSALVRWLGHFATPWYRLQEKKA</sequence>
<dbReference type="PANTHER" id="PTHR30151:SF0">
    <property type="entry name" value="ABC TRANSPORTER PERMEASE PROTEIN MJ0413-RELATED"/>
    <property type="match status" value="1"/>
</dbReference>
<evidence type="ECO:0000256" key="3">
    <source>
        <dbReference type="ARBA" id="ARBA00022475"/>
    </source>
</evidence>
<dbReference type="RefSeq" id="WP_008059594.1">
    <property type="nucleotide sequence ID" value="NZ_AFHG01000034.1"/>
</dbReference>
<comment type="similarity">
    <text evidence="7">Belongs to the binding-protein-dependent transport system permease family.</text>
</comment>
<keyword evidence="10" id="KW-1185">Reference proteome</keyword>
<feature type="transmembrane region" description="Helical" evidence="7">
    <location>
        <begin position="132"/>
        <end position="150"/>
    </location>
</feature>
<dbReference type="GO" id="GO:0005886">
    <property type="term" value="C:plasma membrane"/>
    <property type="evidence" value="ECO:0007669"/>
    <property type="project" value="UniProtKB-SubCell"/>
</dbReference>
<dbReference type="eggNOG" id="COG0600">
    <property type="taxonomic scope" value="Bacteria"/>
</dbReference>
<dbReference type="Gene3D" id="1.10.3720.10">
    <property type="entry name" value="MetI-like"/>
    <property type="match status" value="1"/>
</dbReference>
<dbReference type="SUPFAM" id="SSF161098">
    <property type="entry name" value="MetI-like"/>
    <property type="match status" value="1"/>
</dbReference>
<evidence type="ECO:0000256" key="7">
    <source>
        <dbReference type="RuleBase" id="RU363032"/>
    </source>
</evidence>
<name>F5RA08_METUF</name>
<evidence type="ECO:0000313" key="9">
    <source>
        <dbReference type="EMBL" id="EGK72611.1"/>
    </source>
</evidence>
<dbReference type="PROSITE" id="PS50928">
    <property type="entry name" value="ABC_TM1"/>
    <property type="match status" value="1"/>
</dbReference>
<evidence type="ECO:0000259" key="8">
    <source>
        <dbReference type="PROSITE" id="PS50928"/>
    </source>
</evidence>
<dbReference type="Proteomes" id="UP000005019">
    <property type="component" value="Unassembled WGS sequence"/>
</dbReference>
<keyword evidence="3" id="KW-1003">Cell membrane</keyword>
<feature type="domain" description="ABC transmembrane type-1" evidence="8">
    <location>
        <begin position="91"/>
        <end position="271"/>
    </location>
</feature>
<evidence type="ECO:0000256" key="4">
    <source>
        <dbReference type="ARBA" id="ARBA00022692"/>
    </source>
</evidence>
<dbReference type="GO" id="GO:0042918">
    <property type="term" value="P:alkanesulfonate transmembrane transport"/>
    <property type="evidence" value="ECO:0007669"/>
    <property type="project" value="UniProtKB-ARBA"/>
</dbReference>
<evidence type="ECO:0000313" key="10">
    <source>
        <dbReference type="Proteomes" id="UP000005019"/>
    </source>
</evidence>
<keyword evidence="4 7" id="KW-0812">Transmembrane</keyword>
<feature type="transmembrane region" description="Helical" evidence="7">
    <location>
        <begin position="33"/>
        <end position="53"/>
    </location>
</feature>
<comment type="caution">
    <text evidence="9">The sequence shown here is derived from an EMBL/GenBank/DDBJ whole genome shotgun (WGS) entry which is preliminary data.</text>
</comment>
<feature type="transmembrane region" description="Helical" evidence="7">
    <location>
        <begin position="197"/>
        <end position="230"/>
    </location>
</feature>
<dbReference type="STRING" id="1000565.METUNv1_01085"/>
<dbReference type="AlphaFoldDB" id="F5RA08"/>
<dbReference type="EMBL" id="AFHG01000034">
    <property type="protein sequence ID" value="EGK72611.1"/>
    <property type="molecule type" value="Genomic_DNA"/>
</dbReference>
<dbReference type="InterPro" id="IPR000515">
    <property type="entry name" value="MetI-like"/>
</dbReference>
<keyword evidence="6 7" id="KW-0472">Membrane</keyword>
<evidence type="ECO:0000256" key="6">
    <source>
        <dbReference type="ARBA" id="ARBA00023136"/>
    </source>
</evidence>
<dbReference type="FunFam" id="1.10.3720.10:FF:000003">
    <property type="entry name" value="Aliphatic sulfonate ABC transporter permease"/>
    <property type="match status" value="1"/>
</dbReference>
<protein>
    <submittedName>
        <fullName evidence="9">Nitrate ABC transporter, permease protein</fullName>
    </submittedName>
</protein>
<evidence type="ECO:0000256" key="2">
    <source>
        <dbReference type="ARBA" id="ARBA00022448"/>
    </source>
</evidence>
<evidence type="ECO:0000256" key="1">
    <source>
        <dbReference type="ARBA" id="ARBA00004651"/>
    </source>
</evidence>
<dbReference type="CDD" id="cd06261">
    <property type="entry name" value="TM_PBP2"/>
    <property type="match status" value="1"/>
</dbReference>
<evidence type="ECO:0000256" key="5">
    <source>
        <dbReference type="ARBA" id="ARBA00022989"/>
    </source>
</evidence>
<dbReference type="InterPro" id="IPR035906">
    <property type="entry name" value="MetI-like_sf"/>
</dbReference>
<dbReference type="Pfam" id="PF00528">
    <property type="entry name" value="BPD_transp_1"/>
    <property type="match status" value="1"/>
</dbReference>
<comment type="subcellular location">
    <subcellularLocation>
        <location evidence="1 7">Cell membrane</location>
        <topology evidence="1 7">Multi-pass membrane protein</topology>
    </subcellularLocation>
</comment>
<dbReference type="PANTHER" id="PTHR30151">
    <property type="entry name" value="ALKANE SULFONATE ABC TRANSPORTER-RELATED, MEMBRANE SUBUNIT"/>
    <property type="match status" value="1"/>
</dbReference>